<dbReference type="EMBL" id="MT144457">
    <property type="protein sequence ID" value="QJA53863.1"/>
    <property type="molecule type" value="Genomic_DNA"/>
</dbReference>
<sequence length="55" mass="5892">MKWTPDLIIALVLIVGCLGLVFTGIDGEVKSILTLAAGWTFGTQYKAIKARRGGK</sequence>
<dbReference type="AlphaFoldDB" id="A0A6H2A101"/>
<evidence type="ECO:0000313" key="1">
    <source>
        <dbReference type="EMBL" id="QJA53863.1"/>
    </source>
</evidence>
<organism evidence="1">
    <name type="scientific">viral metagenome</name>
    <dbReference type="NCBI Taxonomy" id="1070528"/>
    <lineage>
        <taxon>unclassified sequences</taxon>
        <taxon>metagenomes</taxon>
        <taxon>organismal metagenomes</taxon>
    </lineage>
</organism>
<accession>A0A6H2A101</accession>
<proteinExistence type="predicted"/>
<gene>
    <name evidence="1" type="ORF">TM448A04093_0010</name>
</gene>
<protein>
    <submittedName>
        <fullName evidence="1">Uncharacterized protein</fullName>
    </submittedName>
</protein>
<name>A0A6H2A101_9ZZZZ</name>
<reference evidence="1" key="1">
    <citation type="submission" date="2020-03" db="EMBL/GenBank/DDBJ databases">
        <title>The deep terrestrial virosphere.</title>
        <authorList>
            <person name="Holmfeldt K."/>
            <person name="Nilsson E."/>
            <person name="Simone D."/>
            <person name="Lopez-Fernandez M."/>
            <person name="Wu X."/>
            <person name="de Brujin I."/>
            <person name="Lundin D."/>
            <person name="Andersson A."/>
            <person name="Bertilsson S."/>
            <person name="Dopson M."/>
        </authorList>
    </citation>
    <scope>NUCLEOTIDE SEQUENCE</scope>
    <source>
        <strain evidence="1">TM448A04093</strain>
    </source>
</reference>
<dbReference type="PROSITE" id="PS51257">
    <property type="entry name" value="PROKAR_LIPOPROTEIN"/>
    <property type="match status" value="1"/>
</dbReference>